<dbReference type="AlphaFoldDB" id="A0A0V7ZDP6"/>
<dbReference type="Proteomes" id="UP000053372">
    <property type="component" value="Unassembled WGS sequence"/>
</dbReference>
<protein>
    <submittedName>
        <fullName evidence="1">Uncharacterized protein</fullName>
    </submittedName>
</protein>
<comment type="caution">
    <text evidence="1">The sequence shown here is derived from an EMBL/GenBank/DDBJ whole genome shotgun (WGS) entry which is preliminary data.</text>
</comment>
<evidence type="ECO:0000313" key="2">
    <source>
        <dbReference type="Proteomes" id="UP000053372"/>
    </source>
</evidence>
<sequence length="211" mass="24288">MLQFKGYGAIRLDIYELLLKQWRPETDEEVIPFIDTVKTYGDVLQLLDQREEALNYYQDALEYYRQIGAKLGEANTLKAIGDVLQFLDRREEALNHYQDALEYYRQIGAKLGEANILQEFGKLESNPQRSLEYLQQAHTLYLQISDIYSQSRNLQFIADVQLNLGRQDAAISSLAQVSKLASTICDKAFQEYAANKIVEIQNSQIPENLPN</sequence>
<dbReference type="InterPro" id="IPR011990">
    <property type="entry name" value="TPR-like_helical_dom_sf"/>
</dbReference>
<dbReference type="PANTHER" id="PTHR10098:SF108">
    <property type="entry name" value="TETRATRICOPEPTIDE REPEAT PROTEIN 28"/>
    <property type="match status" value="1"/>
</dbReference>
<dbReference type="RefSeq" id="WP_027846465.1">
    <property type="nucleotide sequence ID" value="NZ_LMTZ01000151.1"/>
</dbReference>
<dbReference type="PANTHER" id="PTHR10098">
    <property type="entry name" value="RAPSYN-RELATED"/>
    <property type="match status" value="1"/>
</dbReference>
<dbReference type="SUPFAM" id="SSF48452">
    <property type="entry name" value="TPR-like"/>
    <property type="match status" value="1"/>
</dbReference>
<accession>A0A0V7ZDP6</accession>
<dbReference type="Gene3D" id="1.25.40.10">
    <property type="entry name" value="Tetratricopeptide repeat domain"/>
    <property type="match status" value="1"/>
</dbReference>
<name>A0A0V7ZDP6_9CYAN</name>
<evidence type="ECO:0000313" key="1">
    <source>
        <dbReference type="EMBL" id="KST62658.1"/>
    </source>
</evidence>
<proteinExistence type="predicted"/>
<dbReference type="Pfam" id="PF13424">
    <property type="entry name" value="TPR_12"/>
    <property type="match status" value="1"/>
</dbReference>
<organism evidence="1 2">
    <name type="scientific">Mastigocoleus testarum BC008</name>
    <dbReference type="NCBI Taxonomy" id="371196"/>
    <lineage>
        <taxon>Bacteria</taxon>
        <taxon>Bacillati</taxon>
        <taxon>Cyanobacteriota</taxon>
        <taxon>Cyanophyceae</taxon>
        <taxon>Nostocales</taxon>
        <taxon>Hapalosiphonaceae</taxon>
        <taxon>Mastigocoleus</taxon>
    </lineage>
</organism>
<gene>
    <name evidence="1" type="ORF">BC008_38155</name>
</gene>
<dbReference type="EMBL" id="LMTZ01000151">
    <property type="protein sequence ID" value="KST62658.1"/>
    <property type="molecule type" value="Genomic_DNA"/>
</dbReference>
<reference evidence="1 2" key="1">
    <citation type="journal article" date="2015" name="Genome Announc.">
        <title>Draft Genome of the Euendolithic (true boring) Cyanobacterium Mastigocoleus testarum strain BC008.</title>
        <authorList>
            <person name="Guida B.S."/>
            <person name="Garcia-Pichel F."/>
        </authorList>
    </citation>
    <scope>NUCLEOTIDE SEQUENCE [LARGE SCALE GENOMIC DNA]</scope>
    <source>
        <strain evidence="1 2">BC008</strain>
    </source>
</reference>
<keyword evidence="2" id="KW-1185">Reference proteome</keyword>